<feature type="transmembrane region" description="Helical" evidence="1">
    <location>
        <begin position="164"/>
        <end position="188"/>
    </location>
</feature>
<gene>
    <name evidence="3" type="ORF">PHLCEN_2v84</name>
</gene>
<feature type="transmembrane region" description="Helical" evidence="1">
    <location>
        <begin position="76"/>
        <end position="95"/>
    </location>
</feature>
<evidence type="ECO:0000259" key="2">
    <source>
        <dbReference type="Pfam" id="PF20153"/>
    </source>
</evidence>
<dbReference type="OrthoDB" id="3185525at2759"/>
<keyword evidence="1" id="KW-0472">Membrane</keyword>
<feature type="domain" description="DUF6535" evidence="2">
    <location>
        <begin position="3"/>
        <end position="159"/>
    </location>
</feature>
<reference evidence="3 4" key="1">
    <citation type="submission" date="2018-02" db="EMBL/GenBank/DDBJ databases">
        <title>Genome sequence of the basidiomycete white-rot fungus Phlebia centrifuga.</title>
        <authorList>
            <person name="Granchi Z."/>
            <person name="Peng M."/>
            <person name="de Vries R.P."/>
            <person name="Hilden K."/>
            <person name="Makela M.R."/>
            <person name="Grigoriev I."/>
            <person name="Riley R."/>
        </authorList>
    </citation>
    <scope>NUCLEOTIDE SEQUENCE [LARGE SCALE GENOMIC DNA]</scope>
    <source>
        <strain evidence="3 4">FBCC195</strain>
    </source>
</reference>
<proteinExistence type="predicted"/>
<comment type="caution">
    <text evidence="3">The sequence shown here is derived from an EMBL/GenBank/DDBJ whole genome shotgun (WGS) entry which is preliminary data.</text>
</comment>
<protein>
    <recommendedName>
        <fullName evidence="2">DUF6535 domain-containing protein</fullName>
    </recommendedName>
</protein>
<keyword evidence="1" id="KW-1133">Transmembrane helix</keyword>
<dbReference type="InterPro" id="IPR045338">
    <property type="entry name" value="DUF6535"/>
</dbReference>
<evidence type="ECO:0000256" key="1">
    <source>
        <dbReference type="SAM" id="Phobius"/>
    </source>
</evidence>
<organism evidence="3 4">
    <name type="scientific">Hermanssonia centrifuga</name>
    <dbReference type="NCBI Taxonomy" id="98765"/>
    <lineage>
        <taxon>Eukaryota</taxon>
        <taxon>Fungi</taxon>
        <taxon>Dikarya</taxon>
        <taxon>Basidiomycota</taxon>
        <taxon>Agaricomycotina</taxon>
        <taxon>Agaricomycetes</taxon>
        <taxon>Polyporales</taxon>
        <taxon>Meruliaceae</taxon>
        <taxon>Hermanssonia</taxon>
    </lineage>
</organism>
<name>A0A2R6S723_9APHY</name>
<dbReference type="Proteomes" id="UP000186601">
    <property type="component" value="Unassembled WGS sequence"/>
</dbReference>
<dbReference type="AlphaFoldDB" id="A0A2R6S723"/>
<feature type="transmembrane region" description="Helical" evidence="1">
    <location>
        <begin position="140"/>
        <end position="158"/>
    </location>
</feature>
<dbReference type="EMBL" id="MLYV02000005">
    <property type="protein sequence ID" value="PSS38104.1"/>
    <property type="molecule type" value="Genomic_DNA"/>
</dbReference>
<evidence type="ECO:0000313" key="4">
    <source>
        <dbReference type="Proteomes" id="UP000186601"/>
    </source>
</evidence>
<sequence length="257" mass="29197">MVIKAGLFSAVVTAFIIESYKWLQQDNSQAAVDVLSRISTQLGGLTINQVFVNSTEPPLASLPPFIPSPVMVSINVLWFLSLVLNLSAALLGMLAKQWLREYLKWDSVLSPPQENVRLRQLRFQAWNDWGITTKISAIPALLEIALVLFFAGIITFLWTLHQTLAIIVSLTISIFLLIAFIVTIFPAFSHSCPYKSPSGWAVTVLYDRVLRGVKFAVYIIRTLKVHDRLSWPDYKLNWSNYYGKLESWRKRDLHLCA</sequence>
<dbReference type="STRING" id="98765.A0A2R6S723"/>
<dbReference type="Pfam" id="PF20153">
    <property type="entry name" value="DUF6535"/>
    <property type="match status" value="1"/>
</dbReference>
<keyword evidence="1" id="KW-0812">Transmembrane</keyword>
<accession>A0A2R6S723</accession>
<evidence type="ECO:0000313" key="3">
    <source>
        <dbReference type="EMBL" id="PSS38104.1"/>
    </source>
</evidence>
<keyword evidence="4" id="KW-1185">Reference proteome</keyword>